<dbReference type="AlphaFoldDB" id="N1VWU8"/>
<name>N1VWU8_9LEPT</name>
<organism evidence="1 2">
    <name type="scientific">Leptospira vanthielii serovar Holland str. Waz Holland = ATCC 700522</name>
    <dbReference type="NCBI Taxonomy" id="1218591"/>
    <lineage>
        <taxon>Bacteria</taxon>
        <taxon>Pseudomonadati</taxon>
        <taxon>Spirochaetota</taxon>
        <taxon>Spirochaetia</taxon>
        <taxon>Leptospirales</taxon>
        <taxon>Leptospiraceae</taxon>
        <taxon>Leptospira</taxon>
    </lineage>
</organism>
<evidence type="ECO:0000313" key="1">
    <source>
        <dbReference type="EMBL" id="EMY68449.1"/>
    </source>
</evidence>
<dbReference type="STRING" id="1218591.LEP1GSC199_2949"/>
<comment type="caution">
    <text evidence="1">The sequence shown here is derived from an EMBL/GenBank/DDBJ whole genome shotgun (WGS) entry which is preliminary data.</text>
</comment>
<dbReference type="RefSeq" id="WP_002988714.1">
    <property type="nucleotide sequence ID" value="NZ_AOGY02000070.1"/>
</dbReference>
<reference evidence="1 2" key="1">
    <citation type="submission" date="2013-03" db="EMBL/GenBank/DDBJ databases">
        <authorList>
            <person name="Harkins D.M."/>
            <person name="Durkin A.S."/>
            <person name="Brinkac L.M."/>
            <person name="Haft D.H."/>
            <person name="Selengut J.D."/>
            <person name="Sanka R."/>
            <person name="DePew J."/>
            <person name="Purushe J."/>
            <person name="Galloway R.L."/>
            <person name="Vinetz J.M."/>
            <person name="Sutton G.G."/>
            <person name="Nierman W.C."/>
            <person name="Fouts D.E."/>
        </authorList>
    </citation>
    <scope>NUCLEOTIDE SEQUENCE [LARGE SCALE GENOMIC DNA]</scope>
    <source>
        <strain evidence="1 2">Waz Holland</strain>
    </source>
</reference>
<dbReference type="Proteomes" id="UP000012227">
    <property type="component" value="Unassembled WGS sequence"/>
</dbReference>
<sequence length="64" mass="7324">MNKFDCYISLAVIEAEKRMKASQNLPISAESSEIMALAEKYFSKLNIPDKSKLNWSKIVKMILN</sequence>
<accession>N1VWU8</accession>
<evidence type="ECO:0000313" key="2">
    <source>
        <dbReference type="Proteomes" id="UP000012227"/>
    </source>
</evidence>
<proteinExistence type="predicted"/>
<dbReference type="EMBL" id="AOGY02000070">
    <property type="protein sequence ID" value="EMY68449.1"/>
    <property type="molecule type" value="Genomic_DNA"/>
</dbReference>
<gene>
    <name evidence="1" type="ORF">LEP1GSC199_2949</name>
</gene>
<protein>
    <submittedName>
        <fullName evidence="1">Uncharacterized protein</fullName>
    </submittedName>
</protein>